<reference evidence="3 8" key="3">
    <citation type="submission" date="2020-08" db="EMBL/GenBank/DDBJ databases">
        <title>Complete genome sequence of Klebsiella pneumoniae KP2757.</title>
        <authorList>
            <person name="Zhang X."/>
        </authorList>
    </citation>
    <scope>NUCLEOTIDE SEQUENCE [LARGE SCALE GENOMIC DNA]</scope>
    <source>
        <strain evidence="3 8">KP2757</strain>
    </source>
</reference>
<dbReference type="InterPro" id="IPR027417">
    <property type="entry name" value="P-loop_NTPase"/>
</dbReference>
<name>A0A087FN46_KLEVA</name>
<evidence type="ECO:0000313" key="5">
    <source>
        <dbReference type="EMBL" id="SXF97232.1"/>
    </source>
</evidence>
<evidence type="ECO:0000313" key="3">
    <source>
        <dbReference type="EMBL" id="QNP24726.1"/>
    </source>
</evidence>
<dbReference type="KEGG" id="kvq:SP68_15110"/>
<evidence type="ECO:0000313" key="8">
    <source>
        <dbReference type="Proteomes" id="UP000516181"/>
    </source>
</evidence>
<reference evidence="2" key="4">
    <citation type="journal article" date="2022" name="J. Appl. Microbiol.">
        <title>PCR-based ORF typing of Klebsiella pneumoniae for rapid identification of global clones and transmission events.</title>
        <authorList>
            <person name="Nonogaki R."/>
            <person name="Iijima A."/>
            <person name="Kawamura K."/>
            <person name="Kayama S."/>
            <person name="Sugai M."/>
            <person name="Yagi T."/>
            <person name="Arakawa Y."/>
            <person name="Doi Y."/>
            <person name="Suzuki M."/>
        </authorList>
    </citation>
    <scope>NUCLEOTIDE SEQUENCE</scope>
    <source>
        <strain evidence="2">NUKP-37</strain>
    </source>
</reference>
<dbReference type="KEGG" id="kvd:KR75_08515"/>
<dbReference type="EMBL" id="UGKR01000003">
    <property type="protein sequence ID" value="STS87338.1"/>
    <property type="molecule type" value="Genomic_DNA"/>
</dbReference>
<organism evidence="4 6">
    <name type="scientific">Klebsiella variicola</name>
    <dbReference type="NCBI Taxonomy" id="244366"/>
    <lineage>
        <taxon>Bacteria</taxon>
        <taxon>Pseudomonadati</taxon>
        <taxon>Pseudomonadota</taxon>
        <taxon>Gammaproteobacteria</taxon>
        <taxon>Enterobacterales</taxon>
        <taxon>Enterobacteriaceae</taxon>
        <taxon>Klebsiella/Raoultella group</taxon>
        <taxon>Klebsiella</taxon>
        <taxon>Klebsiella pneumoniae complex</taxon>
    </lineage>
</organism>
<reference evidence="5 7" key="2">
    <citation type="submission" date="2018-08" db="EMBL/GenBank/DDBJ databases">
        <authorList>
            <consortium name="Pathogen Informatics"/>
        </authorList>
    </citation>
    <scope>NUCLEOTIDE SEQUENCE [LARGE SCALE GENOMIC DNA]</scope>
    <source>
        <strain evidence="5 7">EuSCAPE_TR218</strain>
    </source>
</reference>
<dbReference type="AlphaFoldDB" id="A0A087FN46"/>
<dbReference type="Proteomes" id="UP000516181">
    <property type="component" value="Chromosome"/>
</dbReference>
<keyword evidence="4" id="KW-0418">Kinase</keyword>
<dbReference type="Proteomes" id="UP000254545">
    <property type="component" value="Unassembled WGS sequence"/>
</dbReference>
<dbReference type="EMBL" id="CAJOXS020000003">
    <property type="protein sequence ID" value="CAH6182598.1"/>
    <property type="molecule type" value="Genomic_DNA"/>
</dbReference>
<dbReference type="OMA" id="YQAMFNI"/>
<evidence type="ECO:0000313" key="6">
    <source>
        <dbReference type="Proteomes" id="UP000254545"/>
    </source>
</evidence>
<evidence type="ECO:0000313" key="1">
    <source>
        <dbReference type="EMBL" id="CAH6182598.1"/>
    </source>
</evidence>
<accession>A0A087FN46</accession>
<dbReference type="Proteomes" id="UP000789617">
    <property type="component" value="Unassembled WGS sequence"/>
</dbReference>
<keyword evidence="4" id="KW-0808">Transferase</keyword>
<dbReference type="Gene3D" id="3.40.50.300">
    <property type="entry name" value="P-loop containing nucleotide triphosphate hydrolases"/>
    <property type="match status" value="1"/>
</dbReference>
<reference evidence="1" key="5">
    <citation type="submission" date="2022-05" db="EMBL/GenBank/DDBJ databases">
        <authorList>
            <person name="Alioto T."/>
            <person name="Alioto T."/>
            <person name="Gomez Garrido J."/>
        </authorList>
    </citation>
    <scope>NUCLEOTIDE SEQUENCE</scope>
    <source>
        <strain evidence="1">0</strain>
    </source>
</reference>
<proteinExistence type="predicted"/>
<dbReference type="GO" id="GO:0016301">
    <property type="term" value="F:kinase activity"/>
    <property type="evidence" value="ECO:0007669"/>
    <property type="project" value="UniProtKB-KW"/>
</dbReference>
<evidence type="ECO:0000313" key="7">
    <source>
        <dbReference type="Proteomes" id="UP000258928"/>
    </source>
</evidence>
<dbReference type="GeneID" id="93275797"/>
<evidence type="ECO:0000313" key="2">
    <source>
        <dbReference type="EMBL" id="GKK01203.1"/>
    </source>
</evidence>
<dbReference type="Proteomes" id="UP001060507">
    <property type="component" value="Unassembled WGS sequence"/>
</dbReference>
<protein>
    <submittedName>
        <fullName evidence="3">AAA family ATPase</fullName>
    </submittedName>
    <submittedName>
        <fullName evidence="4">Glucokinase</fullName>
    </submittedName>
</protein>
<dbReference type="RefSeq" id="WP_008807894.1">
    <property type="nucleotide sequence ID" value="NC_011283.1"/>
</dbReference>
<evidence type="ECO:0000313" key="9">
    <source>
        <dbReference type="Proteomes" id="UP000789617"/>
    </source>
</evidence>
<sequence>MNRHLTPGCKTAILINGIPASGKSTITRLLAETFSLPVLTIDGIKEPFMARLAPVDRPMNRQLGCAAYEVIWSIVGASPASMVWLIDAWFGFQPRETLQRLLQQAGVEQVIEIWNHITPELAVARYASRLATRPPGHPGEEYLPELAQLAGRAQPMSLGPVLTIDQRYPLEIKPIIHWLEGTIAGKHAGLADYAYPP</sequence>
<dbReference type="EMBL" id="CP060807">
    <property type="protein sequence ID" value="QNP24726.1"/>
    <property type="molecule type" value="Genomic_DNA"/>
</dbReference>
<keyword evidence="9" id="KW-1185">Reference proteome</keyword>
<gene>
    <name evidence="1" type="ORF">AN2335V1_3965</name>
    <name evidence="3" type="ORF">IAP99_25895</name>
    <name evidence="4" type="ORF">NCTC9177_01127</name>
    <name evidence="2" type="ORF">NUKP37_44200</name>
    <name evidence="5" type="ORF">SAMEA3729809_04186</name>
</gene>
<accession>A0A0J4XAH9</accession>
<dbReference type="Proteomes" id="UP000258928">
    <property type="component" value="Unassembled WGS sequence"/>
</dbReference>
<reference evidence="4 6" key="1">
    <citation type="submission" date="2018-06" db="EMBL/GenBank/DDBJ databases">
        <authorList>
            <consortium name="Pathogen Informatics"/>
            <person name="Doyle S."/>
        </authorList>
    </citation>
    <scope>NUCLEOTIDE SEQUENCE [LARGE SCALE GENOMIC DNA]</scope>
    <source>
        <strain evidence="4 6">NCTC9177</strain>
    </source>
</reference>
<dbReference type="EMBL" id="BQTA01000018">
    <property type="protein sequence ID" value="GKK01203.1"/>
    <property type="molecule type" value="Genomic_DNA"/>
</dbReference>
<dbReference type="EMBL" id="UKAS01000016">
    <property type="protein sequence ID" value="SXF97232.1"/>
    <property type="molecule type" value="Genomic_DNA"/>
</dbReference>
<evidence type="ECO:0000313" key="4">
    <source>
        <dbReference type="EMBL" id="STS87338.1"/>
    </source>
</evidence>
<dbReference type="KEGG" id="kpe:KPK_5482"/>
<dbReference type="SUPFAM" id="SSF52540">
    <property type="entry name" value="P-loop containing nucleoside triphosphate hydrolases"/>
    <property type="match status" value="1"/>
</dbReference>